<evidence type="ECO:0000313" key="3">
    <source>
        <dbReference type="Proteomes" id="UP000319478"/>
    </source>
</evidence>
<sequence>MSTEKKIYAFISSGLFPSSFGEIFPETINDNIIYEDECFTFDFKENSPQNLSSDPYGFGIIKTLLGMHNSYGGCIIFGVNKNREIVGLVDDINIESINNFIRSVCTSELTIKSKTYFYKEKKIIILYAQKRKNHMPISINKNFSIISGTKTKKYETGTIFIRLHHETIEANSSNIPFLVSSRNLEEEGVGFPVHRSIPPSSSTIKAFVNRPEIEWNLWRWLLEEEFMPRFYLCGTGGSGKSTLAYEFAKTLSDFGSNIDFSCGSNPDYIIYLSAKETELDVLKATEKKFLGRDFKNKIDMYKEILKNGAAFSTEELSNCTTTQLESKLIEFFSNYSGLIVLDDIDALSRVGEDTGEETLYAIINRGSKKQKILYTMRNEPFYAKSSAMQVGGLKDNELITFLKAVCRQFSVPTPSEKDLREIKIVSSSLPLLIETIVGIRRYESSYADAIKTFTRDGGVEARKYLYDREFRSLTSTPRAKIILFGIDYFGDVLSLREISVIFVLIPREEIEECISKLRIIFLTISEGEGGEIKYAVSPSSSSYVKDIYFNNPNYDYIKRTVDTYKKSPSELSKDEKIKLMNARNFIKVKNYDAVISLASGLENYDNALYGQGEFQALLGQAYTFSPTPKFELALKCFDKAQKRNYSNIFMMRAKYIIFLGTERIFEQTPEVCNAVIENAQFSDRNKSEFCLKLGDFYIKKYKKQKHHDTKILRSLIEKAISSYVKHTMFGDDDYAQGGFIYKKLQLCFDEYEKLVNRNPNNIIELMEKLIRQNIHSPLLIKESSSCWSRIIKNYKTYEETHNIINVINKIKDQRRFIVSDSIRHDYIKILEEEVMILDNLQSSRH</sequence>
<dbReference type="Proteomes" id="UP000319478">
    <property type="component" value="Unassembled WGS sequence"/>
</dbReference>
<dbReference type="SUPFAM" id="SSF52540">
    <property type="entry name" value="P-loop containing nucleoside triphosphate hydrolases"/>
    <property type="match status" value="1"/>
</dbReference>
<dbReference type="InterPro" id="IPR007421">
    <property type="entry name" value="Schlafen_AlbA_2_dom"/>
</dbReference>
<dbReference type="SUPFAM" id="SSF81901">
    <property type="entry name" value="HCP-like"/>
    <property type="match status" value="1"/>
</dbReference>
<dbReference type="InterPro" id="IPR027417">
    <property type="entry name" value="P-loop_NTPase"/>
</dbReference>
<protein>
    <recommendedName>
        <fullName evidence="1">Schlafen AlbA-2 domain-containing protein</fullName>
    </recommendedName>
</protein>
<evidence type="ECO:0000259" key="1">
    <source>
        <dbReference type="Pfam" id="PF04326"/>
    </source>
</evidence>
<organism evidence="2 3">
    <name type="scientific">Novacetimonas hansenii</name>
    <name type="common">Komagataeibacter hansenii</name>
    <dbReference type="NCBI Taxonomy" id="436"/>
    <lineage>
        <taxon>Bacteria</taxon>
        <taxon>Pseudomonadati</taxon>
        <taxon>Pseudomonadota</taxon>
        <taxon>Alphaproteobacteria</taxon>
        <taxon>Acetobacterales</taxon>
        <taxon>Acetobacteraceae</taxon>
        <taxon>Novacetimonas</taxon>
    </lineage>
</organism>
<dbReference type="Pfam" id="PF04326">
    <property type="entry name" value="SLFN_AlbA_2"/>
    <property type="match status" value="1"/>
</dbReference>
<dbReference type="InterPro" id="IPR038461">
    <property type="entry name" value="Schlafen_AlbA_2_dom_sf"/>
</dbReference>
<evidence type="ECO:0000313" key="2">
    <source>
        <dbReference type="EMBL" id="GEC64975.1"/>
    </source>
</evidence>
<proteinExistence type="predicted"/>
<dbReference type="Gene3D" id="3.40.50.300">
    <property type="entry name" value="P-loop containing nucleotide triphosphate hydrolases"/>
    <property type="match status" value="1"/>
</dbReference>
<dbReference type="RefSeq" id="WP_080937621.1">
    <property type="nucleotide sequence ID" value="NZ_BJNN01000155.1"/>
</dbReference>
<reference evidence="2 3" key="1">
    <citation type="submission" date="2019-06" db="EMBL/GenBank/DDBJ databases">
        <title>Whole genome shotgun sequence of Komagataeibacter hansenii NBRC 14820.</title>
        <authorList>
            <person name="Hosoyama A."/>
            <person name="Uohara A."/>
            <person name="Ohji S."/>
            <person name="Ichikawa N."/>
        </authorList>
    </citation>
    <scope>NUCLEOTIDE SEQUENCE [LARGE SCALE GENOMIC DNA]</scope>
    <source>
        <strain evidence="2 3">NBRC 14820</strain>
    </source>
</reference>
<keyword evidence="3" id="KW-1185">Reference proteome</keyword>
<gene>
    <name evidence="2" type="ORF">GHA01_28240</name>
</gene>
<accession>A0ABQ0SI07</accession>
<dbReference type="Gene3D" id="3.30.950.30">
    <property type="entry name" value="Schlafen, AAA domain"/>
    <property type="match status" value="1"/>
</dbReference>
<dbReference type="EMBL" id="BJNN01000155">
    <property type="protein sequence ID" value="GEC64975.1"/>
    <property type="molecule type" value="Genomic_DNA"/>
</dbReference>
<feature type="domain" description="Schlafen AlbA-2" evidence="1">
    <location>
        <begin position="40"/>
        <end position="167"/>
    </location>
</feature>
<name>A0ABQ0SI07_NOVHA</name>
<comment type="caution">
    <text evidence="2">The sequence shown here is derived from an EMBL/GenBank/DDBJ whole genome shotgun (WGS) entry which is preliminary data.</text>
</comment>